<accession>A0A4Y2J2U9</accession>
<reference evidence="1 2" key="1">
    <citation type="journal article" date="2019" name="Sci. Rep.">
        <title>Orb-weaving spider Araneus ventricosus genome elucidates the spidroin gene catalogue.</title>
        <authorList>
            <person name="Kono N."/>
            <person name="Nakamura H."/>
            <person name="Ohtoshi R."/>
            <person name="Moran D.A.P."/>
            <person name="Shinohara A."/>
            <person name="Yoshida Y."/>
            <person name="Fujiwara M."/>
            <person name="Mori M."/>
            <person name="Tomita M."/>
            <person name="Arakawa K."/>
        </authorList>
    </citation>
    <scope>NUCLEOTIDE SEQUENCE [LARGE SCALE GENOMIC DNA]</scope>
</reference>
<gene>
    <name evidence="1" type="ORF">AVEN_87508_1</name>
</gene>
<keyword evidence="2" id="KW-1185">Reference proteome</keyword>
<dbReference type="EMBL" id="BGPR01003142">
    <property type="protein sequence ID" value="GBM84235.1"/>
    <property type="molecule type" value="Genomic_DNA"/>
</dbReference>
<organism evidence="1 2">
    <name type="scientific">Araneus ventricosus</name>
    <name type="common">Orbweaver spider</name>
    <name type="synonym">Epeira ventricosa</name>
    <dbReference type="NCBI Taxonomy" id="182803"/>
    <lineage>
        <taxon>Eukaryota</taxon>
        <taxon>Metazoa</taxon>
        <taxon>Ecdysozoa</taxon>
        <taxon>Arthropoda</taxon>
        <taxon>Chelicerata</taxon>
        <taxon>Arachnida</taxon>
        <taxon>Araneae</taxon>
        <taxon>Araneomorphae</taxon>
        <taxon>Entelegynae</taxon>
        <taxon>Araneoidea</taxon>
        <taxon>Araneidae</taxon>
        <taxon>Araneus</taxon>
    </lineage>
</organism>
<name>A0A4Y2J2U9_ARAVE</name>
<evidence type="ECO:0000313" key="2">
    <source>
        <dbReference type="Proteomes" id="UP000499080"/>
    </source>
</evidence>
<dbReference type="AlphaFoldDB" id="A0A4Y2J2U9"/>
<evidence type="ECO:0000313" key="1">
    <source>
        <dbReference type="EMBL" id="GBM84235.1"/>
    </source>
</evidence>
<proteinExistence type="predicted"/>
<protein>
    <submittedName>
        <fullName evidence="1">Uncharacterized protein</fullName>
    </submittedName>
</protein>
<dbReference type="Proteomes" id="UP000499080">
    <property type="component" value="Unassembled WGS sequence"/>
</dbReference>
<comment type="caution">
    <text evidence="1">The sequence shown here is derived from an EMBL/GenBank/DDBJ whole genome shotgun (WGS) entry which is preliminary data.</text>
</comment>
<sequence length="120" mass="13488">MQWRKPAGVVSPKLSLTSLTHVEEKTKAKEQQNETSVPNAVEKLKMVSPTSCIRSNTYGEKYTVKRQHNATRVPKQWRTSGSGFPKTFSILTMWRKRNNELSNKTTAIVPLMGGETRGAP</sequence>